<dbReference type="Pfam" id="PF01243">
    <property type="entry name" value="PNPOx_N"/>
    <property type="match status" value="1"/>
</dbReference>
<dbReference type="InterPro" id="IPR012349">
    <property type="entry name" value="Split_barrel_FMN-bd"/>
</dbReference>
<dbReference type="GO" id="GO:0016627">
    <property type="term" value="F:oxidoreductase activity, acting on the CH-CH group of donors"/>
    <property type="evidence" value="ECO:0007669"/>
    <property type="project" value="TreeGrafter"/>
</dbReference>
<dbReference type="GO" id="GO:0005829">
    <property type="term" value="C:cytosol"/>
    <property type="evidence" value="ECO:0007669"/>
    <property type="project" value="TreeGrafter"/>
</dbReference>
<evidence type="ECO:0000313" key="4">
    <source>
        <dbReference type="Proteomes" id="UP000196239"/>
    </source>
</evidence>
<dbReference type="PANTHER" id="PTHR35176">
    <property type="entry name" value="HEME OXYGENASE HI_0854-RELATED"/>
    <property type="match status" value="1"/>
</dbReference>
<sequence>MTGTISPEVAKLIEDKNLAFVATLMKNDSPQITPVWIDLVDGIILVNTAEGRVKQKNVSRDPRVAISIVDRNNPYNMVTIRGSVIEQTTDGADKHIDKMAKKYLGVDKYPFAMPGEKRILLKIEPQKIFHMAPRS</sequence>
<evidence type="ECO:0000259" key="2">
    <source>
        <dbReference type="Pfam" id="PF01243"/>
    </source>
</evidence>
<evidence type="ECO:0000256" key="1">
    <source>
        <dbReference type="ARBA" id="ARBA00023002"/>
    </source>
</evidence>
<proteinExistence type="predicted"/>
<dbReference type="InterPro" id="IPR052019">
    <property type="entry name" value="F420H2_bilvrd_red/Heme_oxyg"/>
</dbReference>
<dbReference type="Gene3D" id="2.30.110.10">
    <property type="entry name" value="Electron Transport, Fmn-binding Protein, Chain A"/>
    <property type="match status" value="1"/>
</dbReference>
<keyword evidence="1" id="KW-0560">Oxidoreductase</keyword>
<gene>
    <name evidence="3" type="ORF">NDEV_1348</name>
</gene>
<dbReference type="SUPFAM" id="SSF50475">
    <property type="entry name" value="FMN-binding split barrel"/>
    <property type="match status" value="1"/>
</dbReference>
<feature type="domain" description="Pyridoxamine 5'-phosphate oxidase N-terminal" evidence="2">
    <location>
        <begin position="6"/>
        <end position="130"/>
    </location>
</feature>
<protein>
    <submittedName>
        <fullName evidence="3">Flavin nucleotide binding protein</fullName>
    </submittedName>
</protein>
<accession>A0A128A427</accession>
<dbReference type="Proteomes" id="UP000196239">
    <property type="component" value="Chromosome 1"/>
</dbReference>
<evidence type="ECO:0000313" key="3">
    <source>
        <dbReference type="EMBL" id="CUR52113.1"/>
    </source>
</evidence>
<dbReference type="AlphaFoldDB" id="A0A128A427"/>
<dbReference type="InterPro" id="IPR011576">
    <property type="entry name" value="Pyridox_Oxase_N"/>
</dbReference>
<dbReference type="PANTHER" id="PTHR35176:SF6">
    <property type="entry name" value="HEME OXYGENASE HI_0854-RELATED"/>
    <property type="match status" value="1"/>
</dbReference>
<name>A0A128A427_9ARCH</name>
<dbReference type="EMBL" id="LN890280">
    <property type="protein sequence ID" value="CUR52113.1"/>
    <property type="molecule type" value="Genomic_DNA"/>
</dbReference>
<dbReference type="InterPro" id="IPR019920">
    <property type="entry name" value="F420-binding_dom_put"/>
</dbReference>
<dbReference type="GO" id="GO:0070967">
    <property type="term" value="F:coenzyme F420 binding"/>
    <property type="evidence" value="ECO:0007669"/>
    <property type="project" value="TreeGrafter"/>
</dbReference>
<organism evidence="3 4">
    <name type="scientific">Nitrosotalea devaniterrae</name>
    <dbReference type="NCBI Taxonomy" id="1078905"/>
    <lineage>
        <taxon>Archaea</taxon>
        <taxon>Nitrososphaerota</taxon>
        <taxon>Nitrososphaeria</taxon>
        <taxon>Nitrosotaleales</taxon>
        <taxon>Nitrosotaleaceae</taxon>
        <taxon>Nitrosotalea</taxon>
    </lineage>
</organism>
<reference evidence="4" key="1">
    <citation type="submission" date="2015-10" db="EMBL/GenBank/DDBJ databases">
        <authorList>
            <person name="Lehtovirta-Morley L.E."/>
            <person name="Vieille C."/>
        </authorList>
    </citation>
    <scope>NUCLEOTIDE SEQUENCE [LARGE SCALE GENOMIC DNA]</scope>
</reference>
<dbReference type="NCBIfam" id="TIGR03618">
    <property type="entry name" value="Rv1155_F420"/>
    <property type="match status" value="1"/>
</dbReference>
<dbReference type="KEGG" id="ndv:NDEV_1348"/>
<keyword evidence="4" id="KW-1185">Reference proteome</keyword>